<dbReference type="Proteomes" id="UP000266239">
    <property type="component" value="Unassembled WGS sequence"/>
</dbReference>
<dbReference type="PANTHER" id="PTHR24223">
    <property type="entry name" value="ATP-BINDING CASSETTE SUB-FAMILY C"/>
    <property type="match status" value="1"/>
</dbReference>
<keyword evidence="4" id="KW-0067">ATP-binding</keyword>
<comment type="caution">
    <text evidence="5">The sequence shown here is derived from an EMBL/GenBank/DDBJ whole genome shotgun (WGS) entry which is preliminary data.</text>
</comment>
<evidence type="ECO:0000313" key="6">
    <source>
        <dbReference type="Proteomes" id="UP000266239"/>
    </source>
</evidence>
<dbReference type="EMBL" id="QUTA01010070">
    <property type="protein sequence ID" value="RHY00114.1"/>
    <property type="molecule type" value="Genomic_DNA"/>
</dbReference>
<feature type="non-terminal residue" evidence="5">
    <location>
        <position position="1"/>
    </location>
</feature>
<dbReference type="PANTHER" id="PTHR24223:SF443">
    <property type="entry name" value="MULTIDRUG-RESISTANCE LIKE PROTEIN 1, ISOFORM I"/>
    <property type="match status" value="1"/>
</dbReference>
<proteinExistence type="predicted"/>
<keyword evidence="2" id="KW-0677">Repeat</keyword>
<dbReference type="Gene3D" id="3.40.50.300">
    <property type="entry name" value="P-loop containing nucleotide triphosphate hydrolases"/>
    <property type="match status" value="1"/>
</dbReference>
<reference evidence="5 6" key="1">
    <citation type="submission" date="2018-08" db="EMBL/GenBank/DDBJ databases">
        <title>Aphanomyces genome sequencing and annotation.</title>
        <authorList>
            <person name="Minardi D."/>
            <person name="Oidtmann B."/>
            <person name="Van Der Giezen M."/>
            <person name="Studholme D.J."/>
        </authorList>
    </citation>
    <scope>NUCLEOTIDE SEQUENCE [LARGE SCALE GENOMIC DNA]</scope>
    <source>
        <strain evidence="5 6">Yx</strain>
    </source>
</reference>
<dbReference type="SUPFAM" id="SSF52540">
    <property type="entry name" value="P-loop containing nucleoside triphosphate hydrolases"/>
    <property type="match status" value="1"/>
</dbReference>
<keyword evidence="3" id="KW-0547">Nucleotide-binding</keyword>
<sequence length="64" mass="7008">QVIATEFANATVLTIAHRLHTIMHSDRIMVMDAGRVVEMDTPATLIANEGVFYRLAKDGGVLEP</sequence>
<evidence type="ECO:0000313" key="5">
    <source>
        <dbReference type="EMBL" id="RHY00114.1"/>
    </source>
</evidence>
<evidence type="ECO:0008006" key="7">
    <source>
        <dbReference type="Google" id="ProtNLM"/>
    </source>
</evidence>
<dbReference type="InterPro" id="IPR050173">
    <property type="entry name" value="ABC_transporter_C-like"/>
</dbReference>
<gene>
    <name evidence="5" type="ORF">DYB25_013957</name>
</gene>
<comment type="subcellular location">
    <subcellularLocation>
        <location evidence="1">Endomembrane system</location>
        <topology evidence="1">Multi-pass membrane protein</topology>
    </subcellularLocation>
</comment>
<evidence type="ECO:0000256" key="4">
    <source>
        <dbReference type="ARBA" id="ARBA00022840"/>
    </source>
</evidence>
<name>A0A397A188_APHAT</name>
<dbReference type="GO" id="GO:0042626">
    <property type="term" value="F:ATPase-coupled transmembrane transporter activity"/>
    <property type="evidence" value="ECO:0007669"/>
    <property type="project" value="TreeGrafter"/>
</dbReference>
<dbReference type="InterPro" id="IPR027417">
    <property type="entry name" value="P-loop_NTPase"/>
</dbReference>
<dbReference type="GO" id="GO:0005524">
    <property type="term" value="F:ATP binding"/>
    <property type="evidence" value="ECO:0007669"/>
    <property type="project" value="UniProtKB-KW"/>
</dbReference>
<protein>
    <recommendedName>
        <fullName evidence="7">ABC transporter domain-containing protein</fullName>
    </recommendedName>
</protein>
<evidence type="ECO:0000256" key="3">
    <source>
        <dbReference type="ARBA" id="ARBA00022741"/>
    </source>
</evidence>
<accession>A0A397A188</accession>
<organism evidence="5 6">
    <name type="scientific">Aphanomyces astaci</name>
    <name type="common">Crayfish plague agent</name>
    <dbReference type="NCBI Taxonomy" id="112090"/>
    <lineage>
        <taxon>Eukaryota</taxon>
        <taxon>Sar</taxon>
        <taxon>Stramenopiles</taxon>
        <taxon>Oomycota</taxon>
        <taxon>Saprolegniomycetes</taxon>
        <taxon>Saprolegniales</taxon>
        <taxon>Verrucalvaceae</taxon>
        <taxon>Aphanomyces</taxon>
    </lineage>
</organism>
<dbReference type="GO" id="GO:0012505">
    <property type="term" value="C:endomembrane system"/>
    <property type="evidence" value="ECO:0007669"/>
    <property type="project" value="UniProtKB-SubCell"/>
</dbReference>
<dbReference type="AlphaFoldDB" id="A0A397A188"/>
<evidence type="ECO:0000256" key="2">
    <source>
        <dbReference type="ARBA" id="ARBA00022737"/>
    </source>
</evidence>
<dbReference type="GO" id="GO:0016020">
    <property type="term" value="C:membrane"/>
    <property type="evidence" value="ECO:0007669"/>
    <property type="project" value="TreeGrafter"/>
</dbReference>
<evidence type="ECO:0000256" key="1">
    <source>
        <dbReference type="ARBA" id="ARBA00004127"/>
    </source>
</evidence>